<evidence type="ECO:0000256" key="4">
    <source>
        <dbReference type="ARBA" id="ARBA00023163"/>
    </source>
</evidence>
<dbReference type="PANTHER" id="PTHR31744">
    <property type="entry name" value="PROTEIN CUP-SHAPED COTYLEDON 2-RELATED"/>
    <property type="match status" value="1"/>
</dbReference>
<feature type="domain" description="NAC" evidence="7">
    <location>
        <begin position="14"/>
        <end position="164"/>
    </location>
</feature>
<evidence type="ECO:0000313" key="9">
    <source>
        <dbReference type="Proteomes" id="UP000653305"/>
    </source>
</evidence>
<accession>A0A830C587</accession>
<keyword evidence="4" id="KW-0804">Transcription</keyword>
<dbReference type="GO" id="GO:0005634">
    <property type="term" value="C:nucleus"/>
    <property type="evidence" value="ECO:0007669"/>
    <property type="project" value="UniProtKB-SubCell"/>
</dbReference>
<evidence type="ECO:0000256" key="6">
    <source>
        <dbReference type="SAM" id="MobiDB-lite"/>
    </source>
</evidence>
<dbReference type="OrthoDB" id="777252at2759"/>
<evidence type="ECO:0000256" key="3">
    <source>
        <dbReference type="ARBA" id="ARBA00023125"/>
    </source>
</evidence>
<dbReference type="GO" id="GO:0003677">
    <property type="term" value="F:DNA binding"/>
    <property type="evidence" value="ECO:0007669"/>
    <property type="project" value="UniProtKB-KW"/>
</dbReference>
<organism evidence="8 9">
    <name type="scientific">Phtheirospermum japonicum</name>
    <dbReference type="NCBI Taxonomy" id="374723"/>
    <lineage>
        <taxon>Eukaryota</taxon>
        <taxon>Viridiplantae</taxon>
        <taxon>Streptophyta</taxon>
        <taxon>Embryophyta</taxon>
        <taxon>Tracheophyta</taxon>
        <taxon>Spermatophyta</taxon>
        <taxon>Magnoliopsida</taxon>
        <taxon>eudicotyledons</taxon>
        <taxon>Gunneridae</taxon>
        <taxon>Pentapetalae</taxon>
        <taxon>asterids</taxon>
        <taxon>lamiids</taxon>
        <taxon>Lamiales</taxon>
        <taxon>Orobanchaceae</taxon>
        <taxon>Orobanchaceae incertae sedis</taxon>
        <taxon>Phtheirospermum</taxon>
    </lineage>
</organism>
<evidence type="ECO:0000256" key="2">
    <source>
        <dbReference type="ARBA" id="ARBA00023015"/>
    </source>
</evidence>
<dbReference type="AlphaFoldDB" id="A0A830C587"/>
<dbReference type="SUPFAM" id="SSF101941">
    <property type="entry name" value="NAC domain"/>
    <property type="match status" value="1"/>
</dbReference>
<dbReference type="FunFam" id="2.170.150.80:FF:000002">
    <property type="entry name" value="Nac domain-containing protein 86"/>
    <property type="match status" value="1"/>
</dbReference>
<dbReference type="PROSITE" id="PS51005">
    <property type="entry name" value="NAC"/>
    <property type="match status" value="1"/>
</dbReference>
<protein>
    <submittedName>
        <fullName evidence="8">NAC domain-containing protein 78</fullName>
    </submittedName>
</protein>
<comment type="caution">
    <text evidence="8">The sequence shown here is derived from an EMBL/GenBank/DDBJ whole genome shotgun (WGS) entry which is preliminary data.</text>
</comment>
<dbReference type="EMBL" id="BMAC01000343">
    <property type="protein sequence ID" value="GFP94266.1"/>
    <property type="molecule type" value="Genomic_DNA"/>
</dbReference>
<dbReference type="Pfam" id="PF02365">
    <property type="entry name" value="NAM"/>
    <property type="match status" value="1"/>
</dbReference>
<evidence type="ECO:0000256" key="5">
    <source>
        <dbReference type="ARBA" id="ARBA00023242"/>
    </source>
</evidence>
<comment type="subcellular location">
    <subcellularLocation>
        <location evidence="1">Nucleus</location>
    </subcellularLocation>
</comment>
<keyword evidence="5" id="KW-0539">Nucleus</keyword>
<sequence length="795" mass="90091">MSPTGKKKSSSSLLAPGFRFHPTDEELVRYYLRRKVCGKGFRFDAISDIDIYKVEPWDLPSFSKLKTRDLEWYFFSMLDKKYGNGARTNRATEKGYWKTTGKDRAVYHKSQIVGMKKTLVFHIGRAPKGQRSNWVMHEYRLADLELERAGIVQDAFVLCRVFQKSGSGPKNGEQYGAPFVDEEWEDDDLELVLKAEIAEEVDFGDVYLDGDDLEQILGSDVPSDASPLPLNSQSADDKLNEETAESVIDASQQLFLTAGEQCEFKQHEDENLYALRAPYEMDVRAVKREYMGESSKSRDPDDLDYLLDQPFVDALDGLPYGNVGFLEANDLTNPVETNTSAFDMLEEYLTYFDATDNNLDQFAFEPSLMLGSEDLVSDQALLQKEELYDVAEQASLPNGQLVNNDNDTAWPSDKLDSVKYESDVEYPFVKKASHMLGSIPAPPAFAAEFPSKDAVLRLNSLSQPSSSVHVTAGMIQIRNLITDGNNQSLGKHENFNIVLSFGFARGDDGSASLESSLSILEGKTVTTLSRSGYMAEVEAYCHAARLTIDQQRDNMGRHARPDPALFLDGKELRPHGSLLQVQVERSFKILEDHVTKKMAMCKSARMLFKMPRLALISTSRIEYPNTAGYNGVRDAREVGNFLWGMEQYFKGMNVRDEETKEKIATLYLVDIAMLWWQQKHVDIERGTCWIEIWHDFAPTFGQAAATSLEHSNDRWGNCIRGVLNRFPGLFLLKGGVSGQRWGRAESYKGHPGAAKSMQRLRDRDVARLSRRESYQTRNEYKEKKNVFMPMRDHML</sequence>
<reference evidence="8" key="1">
    <citation type="submission" date="2020-07" db="EMBL/GenBank/DDBJ databases">
        <title>Ethylene signaling mediates host invasion by parasitic plants.</title>
        <authorList>
            <person name="Yoshida S."/>
        </authorList>
    </citation>
    <scope>NUCLEOTIDE SEQUENCE</scope>
    <source>
        <strain evidence="8">Okayama</strain>
    </source>
</reference>
<dbReference type="GO" id="GO:0006355">
    <property type="term" value="P:regulation of DNA-templated transcription"/>
    <property type="evidence" value="ECO:0007669"/>
    <property type="project" value="InterPro"/>
</dbReference>
<dbReference type="InterPro" id="IPR036093">
    <property type="entry name" value="NAC_dom_sf"/>
</dbReference>
<gene>
    <name evidence="8" type="ORF">PHJA_001571100</name>
</gene>
<proteinExistence type="predicted"/>
<dbReference type="Gene3D" id="2.170.150.80">
    <property type="entry name" value="NAC domain"/>
    <property type="match status" value="1"/>
</dbReference>
<evidence type="ECO:0000259" key="7">
    <source>
        <dbReference type="PROSITE" id="PS51005"/>
    </source>
</evidence>
<keyword evidence="9" id="KW-1185">Reference proteome</keyword>
<keyword evidence="3" id="KW-0238">DNA-binding</keyword>
<name>A0A830C587_9LAMI</name>
<keyword evidence="2" id="KW-0805">Transcription regulation</keyword>
<dbReference type="Proteomes" id="UP000653305">
    <property type="component" value="Unassembled WGS sequence"/>
</dbReference>
<evidence type="ECO:0000256" key="1">
    <source>
        <dbReference type="ARBA" id="ARBA00004123"/>
    </source>
</evidence>
<feature type="region of interest" description="Disordered" evidence="6">
    <location>
        <begin position="218"/>
        <end position="237"/>
    </location>
</feature>
<dbReference type="InterPro" id="IPR003441">
    <property type="entry name" value="NAC-dom"/>
</dbReference>
<dbReference type="PANTHER" id="PTHR31744:SF210">
    <property type="entry name" value="NAC DOMAIN-CONTAINING PROTEIN 86-LIKE"/>
    <property type="match status" value="1"/>
</dbReference>
<evidence type="ECO:0000313" key="8">
    <source>
        <dbReference type="EMBL" id="GFP94266.1"/>
    </source>
</evidence>